<dbReference type="Proteomes" id="UP000253209">
    <property type="component" value="Unassembled WGS sequence"/>
</dbReference>
<dbReference type="Pfam" id="PF01433">
    <property type="entry name" value="Peptidase_M1"/>
    <property type="match status" value="1"/>
</dbReference>
<dbReference type="InterPro" id="IPR014782">
    <property type="entry name" value="Peptidase_M1_dom"/>
</dbReference>
<protein>
    <submittedName>
        <fullName evidence="2">M1 family peptidase</fullName>
    </submittedName>
</protein>
<dbReference type="EMBL" id="QGDC01000001">
    <property type="protein sequence ID" value="RCH56386.1"/>
    <property type="molecule type" value="Genomic_DNA"/>
</dbReference>
<dbReference type="SUPFAM" id="SSF55486">
    <property type="entry name" value="Metalloproteases ('zincins'), catalytic domain"/>
    <property type="match status" value="1"/>
</dbReference>
<evidence type="ECO:0000259" key="1">
    <source>
        <dbReference type="Pfam" id="PF01433"/>
    </source>
</evidence>
<feature type="domain" description="Peptidase M1 membrane alanine aminopeptidase" evidence="1">
    <location>
        <begin position="386"/>
        <end position="529"/>
    </location>
</feature>
<accession>A0A367GU79</accession>
<dbReference type="OrthoDB" id="9814383at2"/>
<dbReference type="GO" id="GO:0008237">
    <property type="term" value="F:metallopeptidase activity"/>
    <property type="evidence" value="ECO:0007669"/>
    <property type="project" value="InterPro"/>
</dbReference>
<comment type="caution">
    <text evidence="2">The sequence shown here is derived from an EMBL/GenBank/DDBJ whole genome shotgun (WGS) entry which is preliminary data.</text>
</comment>
<dbReference type="RefSeq" id="WP_114003283.1">
    <property type="nucleotide sequence ID" value="NZ_QGDC01000001.1"/>
</dbReference>
<dbReference type="InterPro" id="IPR027268">
    <property type="entry name" value="Peptidase_M4/M1_CTD_sf"/>
</dbReference>
<dbReference type="AlphaFoldDB" id="A0A367GU79"/>
<dbReference type="Gene3D" id="1.10.390.10">
    <property type="entry name" value="Neutral Protease Domain 2"/>
    <property type="match status" value="1"/>
</dbReference>
<evidence type="ECO:0000313" key="3">
    <source>
        <dbReference type="Proteomes" id="UP000253209"/>
    </source>
</evidence>
<proteinExistence type="predicted"/>
<gene>
    <name evidence="2" type="ORF">DJ568_00560</name>
</gene>
<sequence>MNFKKVILVAFLATAFAETEAQGLYMPRDIKAAYKKETRSPNGKPGKNYWQNRAKYNITITAIPPDRNIKGTEKIVYYNNSPDTLKALNIKMIMNIHKPGATRSLPASEEYLATGIKIDRFLAGGQSVSYTNTSPSTNKIIKLPSALLPKDSVVLDIDWHFQLSVESGREGMLDPTTYFLAYFYPRVSVYDDYAGWDNIEFIDRQEFYNDFNDYVLNVKVPKNFVVWATGTLQNTREVLQPEYAKRLEKSYTSDATIRIATPKDYEKKNITAQNELNTWTWTADNISDVTFALSDHYNWDGASVVVDPKTRRRASMQAVYADSAADFHQAVQFGRQSLRLLSNTWPGIPYPFPKMTTVMGLADMEYPMMCNDSHNDDPDFTRFIQDHEIAHTYMPFYMGINETRYAFMDEGWATTFEYLIGQLISGKPKADSLYKKFRVERWIHSTATHQDLPVITPSNELTRGYGNNAYVKPSLSYLALKDMLGDDLFKKSLHGFMDRWNGKHPIPWDFFNSMSDVSGRDLTWFFNNWFFSNHYIDLSVENGTKTNNGYTINVQNLGGFAIPFDVKVTFTDGTTQTLHQTPAVWQANQKKVSVTVPTAKNIKTVIIDGGIFLDADTSNNSFTM</sequence>
<reference evidence="2 3" key="1">
    <citation type="submission" date="2018-05" db="EMBL/GenBank/DDBJ databases">
        <title>Mucilaginibacter hurinus sp. nov., isolated from briquette warehouse soil.</title>
        <authorList>
            <person name="Choi L."/>
        </authorList>
    </citation>
    <scope>NUCLEOTIDE SEQUENCE [LARGE SCALE GENOMIC DNA]</scope>
    <source>
        <strain evidence="2 3">ZR32</strain>
    </source>
</reference>
<evidence type="ECO:0000313" key="2">
    <source>
        <dbReference type="EMBL" id="RCH56386.1"/>
    </source>
</evidence>
<dbReference type="GO" id="GO:0008270">
    <property type="term" value="F:zinc ion binding"/>
    <property type="evidence" value="ECO:0007669"/>
    <property type="project" value="InterPro"/>
</dbReference>
<name>A0A367GU79_9SPHI</name>
<organism evidence="2 3">
    <name type="scientific">Mucilaginibacter hurinus</name>
    <dbReference type="NCBI Taxonomy" id="2201324"/>
    <lineage>
        <taxon>Bacteria</taxon>
        <taxon>Pseudomonadati</taxon>
        <taxon>Bacteroidota</taxon>
        <taxon>Sphingobacteriia</taxon>
        <taxon>Sphingobacteriales</taxon>
        <taxon>Sphingobacteriaceae</taxon>
        <taxon>Mucilaginibacter</taxon>
    </lineage>
</organism>
<keyword evidence="3" id="KW-1185">Reference proteome</keyword>
<dbReference type="CDD" id="cd09604">
    <property type="entry name" value="M1_APN_like"/>
    <property type="match status" value="1"/>
</dbReference>